<dbReference type="PANTHER" id="PTHR21228">
    <property type="entry name" value="FAST LEU-RICH DOMAIN-CONTAINING"/>
    <property type="match status" value="1"/>
</dbReference>
<keyword evidence="2" id="KW-1185">Reference proteome</keyword>
<comment type="caution">
    <text evidence="1">The sequence shown here is derived from an EMBL/GenBank/DDBJ whole genome shotgun (WGS) entry which is preliminary data.</text>
</comment>
<name>A0ABP0I3C1_9DINO</name>
<protein>
    <submittedName>
        <fullName evidence="1">Acyl-CoA dehydrogenase AidB</fullName>
    </submittedName>
</protein>
<dbReference type="EMBL" id="CAXAMM010002336">
    <property type="protein sequence ID" value="CAK8995795.1"/>
    <property type="molecule type" value="Genomic_DNA"/>
</dbReference>
<dbReference type="Proteomes" id="UP001642464">
    <property type="component" value="Unassembled WGS sequence"/>
</dbReference>
<evidence type="ECO:0000313" key="2">
    <source>
        <dbReference type="Proteomes" id="UP001642464"/>
    </source>
</evidence>
<organism evidence="1 2">
    <name type="scientific">Durusdinium trenchii</name>
    <dbReference type="NCBI Taxonomy" id="1381693"/>
    <lineage>
        <taxon>Eukaryota</taxon>
        <taxon>Sar</taxon>
        <taxon>Alveolata</taxon>
        <taxon>Dinophyceae</taxon>
        <taxon>Suessiales</taxon>
        <taxon>Symbiodiniaceae</taxon>
        <taxon>Durusdinium</taxon>
    </lineage>
</organism>
<dbReference type="PANTHER" id="PTHR21228:SF40">
    <property type="entry name" value="LD45607P"/>
    <property type="match status" value="1"/>
</dbReference>
<proteinExistence type="predicted"/>
<gene>
    <name evidence="1" type="ORF">SCF082_LOCUS4513</name>
</gene>
<reference evidence="1 2" key="1">
    <citation type="submission" date="2024-02" db="EMBL/GenBank/DDBJ databases">
        <authorList>
            <person name="Chen Y."/>
            <person name="Shah S."/>
            <person name="Dougan E. K."/>
            <person name="Thang M."/>
            <person name="Chan C."/>
        </authorList>
    </citation>
    <scope>NUCLEOTIDE SEQUENCE [LARGE SCALE GENOMIC DNA]</scope>
</reference>
<sequence>MLRSRPLGIICSHFRRSAASNRDRSQTVWFGIRLHLGDTEEATLGRSKAKKAKKAEKRHELLMNAVAQELAEGVSTWSQQNLANILWAFAKVLVQPRPARAIQAVAEDVLLTLNAWSALNMANLTWALAKLALRHERLYSAIEHECQQKLWHFSPQNLVNVAWAFAKVLLVRRSFFEELGTCATQLAPDFNPQNCSNAVRSPGCTGLDDLEEENRFSTNLARGCPFTTPWGSWNVFFGGWSGFSKTMR</sequence>
<accession>A0ABP0I3C1</accession>
<evidence type="ECO:0000313" key="1">
    <source>
        <dbReference type="EMBL" id="CAK8995795.1"/>
    </source>
</evidence>
<dbReference type="InterPro" id="IPR050870">
    <property type="entry name" value="FAST_kinase"/>
</dbReference>